<feature type="compositionally biased region" description="Gly residues" evidence="2">
    <location>
        <begin position="835"/>
        <end position="845"/>
    </location>
</feature>
<accession>A0A5C5G1B7</accession>
<evidence type="ECO:0000256" key="2">
    <source>
        <dbReference type="SAM" id="MobiDB-lite"/>
    </source>
</evidence>
<gene>
    <name evidence="3" type="ORF">DMC30DRAFT_444842</name>
</gene>
<feature type="compositionally biased region" description="Gly residues" evidence="2">
    <location>
        <begin position="263"/>
        <end position="278"/>
    </location>
</feature>
<feature type="compositionally biased region" description="Low complexity" evidence="2">
    <location>
        <begin position="852"/>
        <end position="869"/>
    </location>
</feature>
<feature type="compositionally biased region" description="Pro residues" evidence="2">
    <location>
        <begin position="73"/>
        <end position="84"/>
    </location>
</feature>
<dbReference type="Gene3D" id="3.80.10.10">
    <property type="entry name" value="Ribonuclease Inhibitor"/>
    <property type="match status" value="1"/>
</dbReference>
<feature type="region of interest" description="Disordered" evidence="2">
    <location>
        <begin position="600"/>
        <end position="644"/>
    </location>
</feature>
<dbReference type="EMBL" id="SOZI01000018">
    <property type="protein sequence ID" value="TNY22920.1"/>
    <property type="molecule type" value="Genomic_DNA"/>
</dbReference>
<keyword evidence="1" id="KW-0945">Host-virus interaction</keyword>
<proteinExistence type="predicted"/>
<feature type="compositionally biased region" description="Low complexity" evidence="2">
    <location>
        <begin position="919"/>
        <end position="945"/>
    </location>
</feature>
<evidence type="ECO:0000313" key="4">
    <source>
        <dbReference type="Proteomes" id="UP000311382"/>
    </source>
</evidence>
<name>A0A5C5G1B7_9BASI</name>
<feature type="compositionally biased region" description="Low complexity" evidence="2">
    <location>
        <begin position="729"/>
        <end position="742"/>
    </location>
</feature>
<feature type="region of interest" description="Disordered" evidence="2">
    <location>
        <begin position="262"/>
        <end position="304"/>
    </location>
</feature>
<feature type="region of interest" description="Disordered" evidence="2">
    <location>
        <begin position="835"/>
        <end position="997"/>
    </location>
</feature>
<comment type="caution">
    <text evidence="3">The sequence shown here is derived from an EMBL/GenBank/DDBJ whole genome shotgun (WGS) entry which is preliminary data.</text>
</comment>
<dbReference type="OrthoDB" id="2596605at2759"/>
<feature type="region of interest" description="Disordered" evidence="2">
    <location>
        <begin position="58"/>
        <end position="111"/>
    </location>
</feature>
<feature type="compositionally biased region" description="Low complexity" evidence="2">
    <location>
        <begin position="600"/>
        <end position="610"/>
    </location>
</feature>
<evidence type="ECO:0000313" key="3">
    <source>
        <dbReference type="EMBL" id="TNY22920.1"/>
    </source>
</evidence>
<organism evidence="3 4">
    <name type="scientific">Rhodotorula diobovata</name>
    <dbReference type="NCBI Taxonomy" id="5288"/>
    <lineage>
        <taxon>Eukaryota</taxon>
        <taxon>Fungi</taxon>
        <taxon>Dikarya</taxon>
        <taxon>Basidiomycota</taxon>
        <taxon>Pucciniomycotina</taxon>
        <taxon>Microbotryomycetes</taxon>
        <taxon>Sporidiobolales</taxon>
        <taxon>Sporidiobolaceae</taxon>
        <taxon>Rhodotorula</taxon>
    </lineage>
</organism>
<feature type="region of interest" description="Disordered" evidence="2">
    <location>
        <begin position="715"/>
        <end position="742"/>
    </location>
</feature>
<feature type="region of interest" description="Disordered" evidence="2">
    <location>
        <begin position="127"/>
        <end position="183"/>
    </location>
</feature>
<sequence>MDDPSPTVHPRVTLSTLPTPLLDRVLALVDPPTRPNLLPVSRLLHKAARRALAHELTLSDDDSLLLDAQDPSAPHPAPPRPAPASPHEGSSVPAHRDSHPSPLKNVARSQDWADDCRSLQVVAPPPVVVVGGGNPGDPSPPNLLASTREEPDGDEPGDDRDKDDADDDDDDDADTDTVPIPPLDDTALFHLVSRLGSLTSFAWASYRLPPTALCLALGQACKNLASFSLDIVPSPFVPAAAAAGLASSPLASPELGAAPGSPLLGGGGGAGSGPGPGLGSPALAGNAHGYAHGPGHGHGASPRWDAPHLSSLPLSLTRLSLSHLSSPGARALGAALPSFPSLETLELARTLFVDDKLLEQVGAGARALRRLVVRDMGGTKLSEGGLGALFDGCEALEALELDCVEGRFSRTCWQKLAPLPPSLHTLRLTYSEQPPHKSWVLDHLSSLPSILGASSSSLHTLSLKRRPHPAALVPGSHHLARYPIEGVVEPRPLDSRALDALVERGEAGDGERRREWRVLEVDLFSVDVEALRRLLDGATGLRRLQILFDSPFRNLLTLAPSFAACSSLRECLVSVPPHHTPELAPLTPAEYLAAVPPLSGAAPGSPASAPGGPPLPSSPRSGGGGSGGKDREDRHHHPLRALDAVVPPTRDWRRFCKKAHSVERVSWVGRGGVGTWTFGAGTGRAGSGLTRVGFEPTRPLTVEGGFEDALGRTSRSSSIVGLGGGGGAAYTQQQQRRRSSTVSLAETCLSSLSLDATAISPSPSASSPPPPPALSDSPTLSPGSSSALLATPPPGASPPTLMSFAAAGRSVSPRKGAGEAALGLSLPGLGGFGTIGGGGGGGGGGGHRRRSSASASGAPHQHGSALGLALHGGDGGHTASRQPDHVSLGWASPLPPPVPVPVPVSKPSPAPPARPPPAASRTWAAAASGPRAGAGAGWAEPSTGGTTSGAGAGAGASAGAASGGGKGAKGEGEPTQQSPSQGRRGRGGQGRRRELTK</sequence>
<feature type="region of interest" description="Disordered" evidence="2">
    <location>
        <begin position="758"/>
        <end position="802"/>
    </location>
</feature>
<reference evidence="3 4" key="1">
    <citation type="submission" date="2019-03" db="EMBL/GenBank/DDBJ databases">
        <title>Rhodosporidium diobovatum UCD-FST 08-225 genome sequencing, assembly, and annotation.</title>
        <authorList>
            <person name="Fakankun I.U."/>
            <person name="Fristensky B."/>
            <person name="Levin D.B."/>
        </authorList>
    </citation>
    <scope>NUCLEOTIDE SEQUENCE [LARGE SCALE GENOMIC DNA]</scope>
    <source>
        <strain evidence="3 4">UCD-FST 08-225</strain>
    </source>
</reference>
<dbReference type="PANTHER" id="PTHR13037:SF24">
    <property type="entry name" value="POLYCOMB PROTEIN PCL-RELATED"/>
    <property type="match status" value="1"/>
</dbReference>
<dbReference type="SUPFAM" id="SSF52047">
    <property type="entry name" value="RNI-like"/>
    <property type="match status" value="1"/>
</dbReference>
<feature type="compositionally biased region" description="Pro residues" evidence="2">
    <location>
        <begin position="893"/>
        <end position="918"/>
    </location>
</feature>
<protein>
    <submittedName>
        <fullName evidence="3">Uncharacterized protein</fullName>
    </submittedName>
</protein>
<feature type="compositionally biased region" description="Acidic residues" evidence="2">
    <location>
        <begin position="164"/>
        <end position="175"/>
    </location>
</feature>
<dbReference type="AlphaFoldDB" id="A0A5C5G1B7"/>
<dbReference type="PANTHER" id="PTHR13037">
    <property type="entry name" value="FORMIN"/>
    <property type="match status" value="1"/>
</dbReference>
<feature type="compositionally biased region" description="Low complexity" evidence="2">
    <location>
        <begin position="774"/>
        <end position="790"/>
    </location>
</feature>
<dbReference type="STRING" id="5288.A0A5C5G1B7"/>
<dbReference type="InterPro" id="IPR032675">
    <property type="entry name" value="LRR_dom_sf"/>
</dbReference>
<dbReference type="Proteomes" id="UP000311382">
    <property type="component" value="Unassembled WGS sequence"/>
</dbReference>
<feature type="compositionally biased region" description="Low complexity" evidence="2">
    <location>
        <begin position="279"/>
        <end position="291"/>
    </location>
</feature>
<feature type="compositionally biased region" description="Gly residues" evidence="2">
    <location>
        <begin position="946"/>
        <end position="967"/>
    </location>
</feature>
<keyword evidence="4" id="KW-1185">Reference proteome</keyword>
<evidence type="ECO:0000256" key="1">
    <source>
        <dbReference type="ARBA" id="ARBA00022581"/>
    </source>
</evidence>